<keyword evidence="3 5" id="KW-0238">DNA-binding</keyword>
<keyword evidence="8" id="KW-1185">Reference proteome</keyword>
<keyword evidence="4" id="KW-0804">Transcription</keyword>
<dbReference type="EMBL" id="JACXYY010000002">
    <property type="protein sequence ID" value="MBD3914365.1"/>
    <property type="molecule type" value="Genomic_DNA"/>
</dbReference>
<dbReference type="InterPro" id="IPR036271">
    <property type="entry name" value="Tet_transcr_reg_TetR-rel_C_sf"/>
</dbReference>
<evidence type="ECO:0000313" key="7">
    <source>
        <dbReference type="EMBL" id="MBD3914365.1"/>
    </source>
</evidence>
<evidence type="ECO:0000256" key="2">
    <source>
        <dbReference type="ARBA" id="ARBA00023015"/>
    </source>
</evidence>
<dbReference type="InterPro" id="IPR001647">
    <property type="entry name" value="HTH_TetR"/>
</dbReference>
<dbReference type="InterPro" id="IPR050109">
    <property type="entry name" value="HTH-type_TetR-like_transc_reg"/>
</dbReference>
<comment type="caution">
    <text evidence="7">The sequence shown here is derived from an EMBL/GenBank/DDBJ whole genome shotgun (WGS) entry which is preliminary data.</text>
</comment>
<evidence type="ECO:0000256" key="3">
    <source>
        <dbReference type="ARBA" id="ARBA00023125"/>
    </source>
</evidence>
<dbReference type="PANTHER" id="PTHR30055:SF228">
    <property type="entry name" value="TRANSCRIPTIONAL REGULATOR-RELATED"/>
    <property type="match status" value="1"/>
</dbReference>
<evidence type="ECO:0000313" key="8">
    <source>
        <dbReference type="Proteomes" id="UP000649289"/>
    </source>
</evidence>
<accession>A0ABR8MFM3</accession>
<dbReference type="RefSeq" id="WP_191198671.1">
    <property type="nucleotide sequence ID" value="NZ_BAAAPA010000003.1"/>
</dbReference>
<dbReference type="SUPFAM" id="SSF48498">
    <property type="entry name" value="Tetracyclin repressor-like, C-terminal domain"/>
    <property type="match status" value="1"/>
</dbReference>
<evidence type="ECO:0000256" key="4">
    <source>
        <dbReference type="ARBA" id="ARBA00023163"/>
    </source>
</evidence>
<feature type="domain" description="HTH tetR-type" evidence="6">
    <location>
        <begin position="8"/>
        <end position="68"/>
    </location>
</feature>
<dbReference type="PROSITE" id="PS50977">
    <property type="entry name" value="HTH_TETR_2"/>
    <property type="match status" value="1"/>
</dbReference>
<dbReference type="Proteomes" id="UP000649289">
    <property type="component" value="Unassembled WGS sequence"/>
</dbReference>
<keyword evidence="1" id="KW-0678">Repressor</keyword>
<evidence type="ECO:0000256" key="5">
    <source>
        <dbReference type="PROSITE-ProRule" id="PRU00335"/>
    </source>
</evidence>
<feature type="DNA-binding region" description="H-T-H motif" evidence="5">
    <location>
        <begin position="31"/>
        <end position="50"/>
    </location>
</feature>
<dbReference type="Pfam" id="PF00440">
    <property type="entry name" value="TetR_N"/>
    <property type="match status" value="1"/>
</dbReference>
<organism evidence="7 8">
    <name type="scientific">Nocardioides hwasunensis</name>
    <dbReference type="NCBI Taxonomy" id="397258"/>
    <lineage>
        <taxon>Bacteria</taxon>
        <taxon>Bacillati</taxon>
        <taxon>Actinomycetota</taxon>
        <taxon>Actinomycetes</taxon>
        <taxon>Propionibacteriales</taxon>
        <taxon>Nocardioidaceae</taxon>
        <taxon>Nocardioides</taxon>
    </lineage>
</organism>
<dbReference type="Gene3D" id="1.10.357.10">
    <property type="entry name" value="Tetracycline Repressor, domain 2"/>
    <property type="match status" value="1"/>
</dbReference>
<dbReference type="InterPro" id="IPR009057">
    <property type="entry name" value="Homeodomain-like_sf"/>
</dbReference>
<dbReference type="InterPro" id="IPR039538">
    <property type="entry name" value="BetI_C"/>
</dbReference>
<dbReference type="SUPFAM" id="SSF46689">
    <property type="entry name" value="Homeodomain-like"/>
    <property type="match status" value="1"/>
</dbReference>
<name>A0ABR8MFM3_9ACTN</name>
<evidence type="ECO:0000256" key="1">
    <source>
        <dbReference type="ARBA" id="ARBA00022491"/>
    </source>
</evidence>
<dbReference type="Pfam" id="PF13977">
    <property type="entry name" value="TetR_C_6"/>
    <property type="match status" value="1"/>
</dbReference>
<sequence>MPKIVDHESRRAEIAAAVRRLVLREGVASATVRKVADEAGWSPGAVRHYFPDQAALLRLVIAQAYADVPQRLESHLRSWYDDPSGRDPLGHAQRMLEELLPLDDERRVEAEVWLATMDAARHDPALAEARAMAWAGIRQMSRIAVAWVRGRELDPHLGRLLEEPLAEPVDERAAATVHALLDGLAMQCYAYAEQVELDDLRVTLRSHLDEVARGA</sequence>
<evidence type="ECO:0000259" key="6">
    <source>
        <dbReference type="PROSITE" id="PS50977"/>
    </source>
</evidence>
<protein>
    <submittedName>
        <fullName evidence="7">TetR family transcriptional regulator C-terminal domain-containing protein</fullName>
    </submittedName>
</protein>
<dbReference type="PANTHER" id="PTHR30055">
    <property type="entry name" value="HTH-TYPE TRANSCRIPTIONAL REGULATOR RUTR"/>
    <property type="match status" value="1"/>
</dbReference>
<gene>
    <name evidence="7" type="ORF">IEZ25_07030</name>
</gene>
<keyword evidence="2" id="KW-0805">Transcription regulation</keyword>
<proteinExistence type="predicted"/>
<reference evidence="7 8" key="1">
    <citation type="submission" date="2020-09" db="EMBL/GenBank/DDBJ databases">
        <title>novel species in genus Nocardioides.</title>
        <authorList>
            <person name="Zhang G."/>
        </authorList>
    </citation>
    <scope>NUCLEOTIDE SEQUENCE [LARGE SCALE GENOMIC DNA]</scope>
    <source>
        <strain evidence="7 8">19197</strain>
    </source>
</reference>